<accession>A0A4R7JT99</accession>
<dbReference type="InterPro" id="IPR044691">
    <property type="entry name" value="DCC1_Trx"/>
</dbReference>
<dbReference type="InterPro" id="IPR007263">
    <property type="entry name" value="DCC1-like"/>
</dbReference>
<dbReference type="PANTHER" id="PTHR34290">
    <property type="entry name" value="SI:CH73-390P7.2"/>
    <property type="match status" value="1"/>
</dbReference>
<dbReference type="AlphaFoldDB" id="A0A4R7JT99"/>
<name>A0A4R7JT99_9GAMM</name>
<sequence length="117" mass="13810">MDTLFYDGQCPLCNREMGYLRKAADNGLVLQDIHELVDPHVWPGVTQEQLLRRLHLLRESGDFEIGLEANVRAWSHTRIGWLLRPLLWPGIRRVIGVFYTRWADRRYCNRYACGLDR</sequence>
<comment type="caution">
    <text evidence="1">The sequence shown here is derived from an EMBL/GenBank/DDBJ whole genome shotgun (WGS) entry which is preliminary data.</text>
</comment>
<proteinExistence type="predicted"/>
<keyword evidence="2" id="KW-1185">Reference proteome</keyword>
<dbReference type="EMBL" id="SOAX01000003">
    <property type="protein sequence ID" value="TDT41490.1"/>
    <property type="molecule type" value="Genomic_DNA"/>
</dbReference>
<dbReference type="RefSeq" id="WP_133735856.1">
    <property type="nucleotide sequence ID" value="NZ_SOAX01000003.1"/>
</dbReference>
<dbReference type="PANTHER" id="PTHR34290:SF2">
    <property type="entry name" value="OS04G0668800 PROTEIN"/>
    <property type="match status" value="1"/>
</dbReference>
<evidence type="ECO:0000313" key="1">
    <source>
        <dbReference type="EMBL" id="TDT41490.1"/>
    </source>
</evidence>
<protein>
    <submittedName>
        <fullName evidence="1">Putative DCC family thiol-disulfide oxidoreductase YuxK</fullName>
    </submittedName>
</protein>
<gene>
    <name evidence="1" type="ORF">DES49_1584</name>
</gene>
<organism evidence="1 2">
    <name type="scientific">Halospina denitrificans</name>
    <dbReference type="NCBI Taxonomy" id="332522"/>
    <lineage>
        <taxon>Bacteria</taxon>
        <taxon>Pseudomonadati</taxon>
        <taxon>Pseudomonadota</taxon>
        <taxon>Gammaproteobacteria</taxon>
        <taxon>Halospina</taxon>
    </lineage>
</organism>
<reference evidence="1 2" key="1">
    <citation type="submission" date="2019-03" db="EMBL/GenBank/DDBJ databases">
        <title>Genomic Encyclopedia of Type Strains, Phase IV (KMG-IV): sequencing the most valuable type-strain genomes for metagenomic binning, comparative biology and taxonomic classification.</title>
        <authorList>
            <person name="Goeker M."/>
        </authorList>
    </citation>
    <scope>NUCLEOTIDE SEQUENCE [LARGE SCALE GENOMIC DNA]</scope>
    <source>
        <strain evidence="1 2">DSM 15505</strain>
    </source>
</reference>
<dbReference type="Pfam" id="PF04134">
    <property type="entry name" value="DCC1-like"/>
    <property type="match status" value="1"/>
</dbReference>
<dbReference type="GO" id="GO:0015035">
    <property type="term" value="F:protein-disulfide reductase activity"/>
    <property type="evidence" value="ECO:0007669"/>
    <property type="project" value="InterPro"/>
</dbReference>
<dbReference type="Proteomes" id="UP000295830">
    <property type="component" value="Unassembled WGS sequence"/>
</dbReference>
<dbReference type="OrthoDB" id="5294764at2"/>
<evidence type="ECO:0000313" key="2">
    <source>
        <dbReference type="Proteomes" id="UP000295830"/>
    </source>
</evidence>